<evidence type="ECO:0000313" key="2">
    <source>
        <dbReference type="Proteomes" id="UP001164539"/>
    </source>
</evidence>
<sequence>MKKFNMDSLICCFKSKSGEIDELKDKPNSNRRGGAGSRWSSLAFGKTLPSLADMKPKTQEDKEIKQEKNLKPEPRKKGKRQIMSQSRRQNRGLMRRKKVKMSSHRNQRRKRRRRILSMGSLKIHNCFSYKFVDEDDRILIMYVFASILY</sequence>
<organism evidence="1 2">
    <name type="scientific">Melia azedarach</name>
    <name type="common">Chinaberry tree</name>
    <dbReference type="NCBI Taxonomy" id="155640"/>
    <lineage>
        <taxon>Eukaryota</taxon>
        <taxon>Viridiplantae</taxon>
        <taxon>Streptophyta</taxon>
        <taxon>Embryophyta</taxon>
        <taxon>Tracheophyta</taxon>
        <taxon>Spermatophyta</taxon>
        <taxon>Magnoliopsida</taxon>
        <taxon>eudicotyledons</taxon>
        <taxon>Gunneridae</taxon>
        <taxon>Pentapetalae</taxon>
        <taxon>rosids</taxon>
        <taxon>malvids</taxon>
        <taxon>Sapindales</taxon>
        <taxon>Meliaceae</taxon>
        <taxon>Melia</taxon>
    </lineage>
</organism>
<dbReference type="EMBL" id="CM051399">
    <property type="protein sequence ID" value="KAJ4717466.1"/>
    <property type="molecule type" value="Genomic_DNA"/>
</dbReference>
<comment type="caution">
    <text evidence="1">The sequence shown here is derived from an EMBL/GenBank/DDBJ whole genome shotgun (WGS) entry which is preliminary data.</text>
</comment>
<evidence type="ECO:0000313" key="1">
    <source>
        <dbReference type="EMBL" id="KAJ4717466.1"/>
    </source>
</evidence>
<protein>
    <submittedName>
        <fullName evidence="1">Uncharacterized protein</fullName>
    </submittedName>
</protein>
<dbReference type="Proteomes" id="UP001164539">
    <property type="component" value="Chromosome 6"/>
</dbReference>
<reference evidence="1 2" key="1">
    <citation type="journal article" date="2023" name="Science">
        <title>Complex scaffold remodeling in plant triterpene biosynthesis.</title>
        <authorList>
            <person name="De La Pena R."/>
            <person name="Hodgson H."/>
            <person name="Liu J.C."/>
            <person name="Stephenson M.J."/>
            <person name="Martin A.C."/>
            <person name="Owen C."/>
            <person name="Harkess A."/>
            <person name="Leebens-Mack J."/>
            <person name="Jimenez L.E."/>
            <person name="Osbourn A."/>
            <person name="Sattely E.S."/>
        </authorList>
    </citation>
    <scope>NUCLEOTIDE SEQUENCE [LARGE SCALE GENOMIC DNA]</scope>
    <source>
        <strain evidence="2">cv. JPN11</strain>
        <tissue evidence="1">Leaf</tissue>
    </source>
</reference>
<proteinExistence type="predicted"/>
<accession>A0ACC1Y261</accession>
<keyword evidence="2" id="KW-1185">Reference proteome</keyword>
<name>A0ACC1Y261_MELAZ</name>
<gene>
    <name evidence="1" type="ORF">OWV82_012340</name>
</gene>